<keyword evidence="5 10" id="KW-0812">Transmembrane</keyword>
<dbReference type="Gene3D" id="1.10.1200.120">
    <property type="entry name" value="Large-conductance mechanosensitive channel, MscL, domain 1"/>
    <property type="match status" value="1"/>
</dbReference>
<dbReference type="HAMAP" id="MF_00115">
    <property type="entry name" value="MscL"/>
    <property type="match status" value="1"/>
</dbReference>
<evidence type="ECO:0000256" key="1">
    <source>
        <dbReference type="ARBA" id="ARBA00004651"/>
    </source>
</evidence>
<keyword evidence="12" id="KW-1185">Reference proteome</keyword>
<dbReference type="PANTHER" id="PTHR30266">
    <property type="entry name" value="MECHANOSENSITIVE CHANNEL MSCL"/>
    <property type="match status" value="1"/>
</dbReference>
<evidence type="ECO:0000313" key="12">
    <source>
        <dbReference type="Proteomes" id="UP000631653"/>
    </source>
</evidence>
<proteinExistence type="inferred from homology"/>
<dbReference type="Pfam" id="PF01741">
    <property type="entry name" value="MscL"/>
    <property type="match status" value="1"/>
</dbReference>
<evidence type="ECO:0000256" key="7">
    <source>
        <dbReference type="ARBA" id="ARBA00023065"/>
    </source>
</evidence>
<evidence type="ECO:0000256" key="9">
    <source>
        <dbReference type="ARBA" id="ARBA00023303"/>
    </source>
</evidence>
<dbReference type="NCBIfam" id="NF001843">
    <property type="entry name" value="PRK00567.1-4"/>
    <property type="match status" value="1"/>
</dbReference>
<dbReference type="PROSITE" id="PS01327">
    <property type="entry name" value="MSCL"/>
    <property type="match status" value="1"/>
</dbReference>
<dbReference type="RefSeq" id="WP_173568895.1">
    <property type="nucleotide sequence ID" value="NZ_WOSY01000002.1"/>
</dbReference>
<protein>
    <recommendedName>
        <fullName evidence="10">Large-conductance mechanosensitive channel</fullName>
    </recommendedName>
</protein>
<evidence type="ECO:0000256" key="3">
    <source>
        <dbReference type="ARBA" id="ARBA00022448"/>
    </source>
</evidence>
<gene>
    <name evidence="10 11" type="primary">mscL</name>
    <name evidence="11" type="ORF">GOB81_03095</name>
</gene>
<dbReference type="NCBIfam" id="TIGR00220">
    <property type="entry name" value="mscL"/>
    <property type="match status" value="1"/>
</dbReference>
<keyword evidence="3 10" id="KW-0813">Transport</keyword>
<comment type="subunit">
    <text evidence="10">Homopentamer.</text>
</comment>
<evidence type="ECO:0000256" key="2">
    <source>
        <dbReference type="ARBA" id="ARBA00007254"/>
    </source>
</evidence>
<evidence type="ECO:0000313" key="11">
    <source>
        <dbReference type="EMBL" id="NHN87619.1"/>
    </source>
</evidence>
<keyword evidence="4 10" id="KW-1003">Cell membrane</keyword>
<keyword evidence="6 10" id="KW-1133">Transmembrane helix</keyword>
<dbReference type="InterPro" id="IPR019823">
    <property type="entry name" value="Mechanosensitive_channel_CS"/>
</dbReference>
<comment type="function">
    <text evidence="10">Channel that opens in response to stretch forces in the membrane lipid bilayer. May participate in the regulation of osmotic pressure changes within the cell.</text>
</comment>
<organism evidence="11 12">
    <name type="scientific">Acetobacter conturbans</name>
    <dbReference type="NCBI Taxonomy" id="1737472"/>
    <lineage>
        <taxon>Bacteria</taxon>
        <taxon>Pseudomonadati</taxon>
        <taxon>Pseudomonadota</taxon>
        <taxon>Alphaproteobacteria</taxon>
        <taxon>Acetobacterales</taxon>
        <taxon>Acetobacteraceae</taxon>
        <taxon>Acetobacter</taxon>
    </lineage>
</organism>
<reference evidence="11 12" key="1">
    <citation type="journal article" date="2020" name="Int. J. Syst. Evol. Microbiol.">
        <title>Novel acetic acid bacteria from cider fermentations: Acetobacter conturbans sp. nov. and Acetobacter fallax sp. nov.</title>
        <authorList>
            <person name="Sombolestani A.S."/>
            <person name="Cleenwerck I."/>
            <person name="Cnockaert M."/>
            <person name="Borremans W."/>
            <person name="Wieme A.D."/>
            <person name="De Vuyst L."/>
            <person name="Vandamme P."/>
        </authorList>
    </citation>
    <scope>NUCLEOTIDE SEQUENCE [LARGE SCALE GENOMIC DNA]</scope>
    <source>
        <strain evidence="11 12">LMG 1627</strain>
    </source>
</reference>
<feature type="transmembrane region" description="Helical" evidence="10">
    <location>
        <begin position="26"/>
        <end position="47"/>
    </location>
</feature>
<dbReference type="PANTHER" id="PTHR30266:SF2">
    <property type="entry name" value="LARGE-CONDUCTANCE MECHANOSENSITIVE CHANNEL"/>
    <property type="match status" value="1"/>
</dbReference>
<dbReference type="PRINTS" id="PR01264">
    <property type="entry name" value="MECHCHANNEL"/>
</dbReference>
<evidence type="ECO:0000256" key="10">
    <source>
        <dbReference type="HAMAP-Rule" id="MF_00115"/>
    </source>
</evidence>
<dbReference type="EMBL" id="WOSY01000002">
    <property type="protein sequence ID" value="NHN87619.1"/>
    <property type="molecule type" value="Genomic_DNA"/>
</dbReference>
<comment type="subcellular location">
    <subcellularLocation>
        <location evidence="10">Cell inner membrane</location>
        <topology evidence="10">Multi-pass membrane protein</topology>
    </subcellularLocation>
    <subcellularLocation>
        <location evidence="1">Cell membrane</location>
        <topology evidence="1">Multi-pass membrane protein</topology>
    </subcellularLocation>
</comment>
<keyword evidence="10" id="KW-0997">Cell inner membrane</keyword>
<dbReference type="InterPro" id="IPR037673">
    <property type="entry name" value="MSC/AndL"/>
</dbReference>
<accession>A0ABX0JXR7</accession>
<evidence type="ECO:0000256" key="6">
    <source>
        <dbReference type="ARBA" id="ARBA00022989"/>
    </source>
</evidence>
<keyword evidence="9 10" id="KW-0407">Ion channel</keyword>
<dbReference type="SUPFAM" id="SSF81330">
    <property type="entry name" value="Gated mechanosensitive channel"/>
    <property type="match status" value="1"/>
</dbReference>
<comment type="caution">
    <text evidence="11">The sequence shown here is derived from an EMBL/GenBank/DDBJ whole genome shotgun (WGS) entry which is preliminary data.</text>
</comment>
<keyword evidence="8 10" id="KW-0472">Membrane</keyword>
<dbReference type="Proteomes" id="UP000631653">
    <property type="component" value="Unassembled WGS sequence"/>
</dbReference>
<comment type="similarity">
    <text evidence="2 10">Belongs to the MscL family.</text>
</comment>
<sequence length="155" mass="16510">MADKKLAVHTPGWVGDFKAFIMRGNVVDMAVGVIIGAAFTAIVNSLVKDVFNPVLGLATGGIDFSNLFVTLKGPIEPTLDAAQKAGAVTINYGVFLNAVIQFLIVAIVIFWMVRLISKLHSTQAEAPAAPAAPTKSELLLQDIRDVLVKEQQTHG</sequence>
<dbReference type="InterPro" id="IPR036019">
    <property type="entry name" value="MscL_channel"/>
</dbReference>
<feature type="transmembrane region" description="Helical" evidence="10">
    <location>
        <begin position="94"/>
        <end position="113"/>
    </location>
</feature>
<name>A0ABX0JXR7_9PROT</name>
<dbReference type="InterPro" id="IPR001185">
    <property type="entry name" value="MS_channel"/>
</dbReference>
<evidence type="ECO:0000256" key="8">
    <source>
        <dbReference type="ARBA" id="ARBA00023136"/>
    </source>
</evidence>
<keyword evidence="7 10" id="KW-0406">Ion transport</keyword>
<evidence type="ECO:0000256" key="4">
    <source>
        <dbReference type="ARBA" id="ARBA00022475"/>
    </source>
</evidence>
<dbReference type="NCBIfam" id="NF010557">
    <property type="entry name" value="PRK13952.1"/>
    <property type="match status" value="1"/>
</dbReference>
<evidence type="ECO:0000256" key="5">
    <source>
        <dbReference type="ARBA" id="ARBA00022692"/>
    </source>
</evidence>